<protein>
    <submittedName>
        <fullName evidence="1">Dipeptidase</fullName>
    </submittedName>
</protein>
<dbReference type="Gene3D" id="3.60.60.10">
    <property type="entry name" value="Penicillin V Acylase, Chain A"/>
    <property type="match status" value="1"/>
</dbReference>
<reference evidence="2" key="1">
    <citation type="submission" date="2016-10" db="EMBL/GenBank/DDBJ databases">
        <authorList>
            <person name="Varghese N."/>
            <person name="Submissions S."/>
        </authorList>
    </citation>
    <scope>NUCLEOTIDE SEQUENCE [LARGE SCALE GENOMIC DNA]</scope>
    <source>
        <strain evidence="2">DSM 22703</strain>
    </source>
</reference>
<gene>
    <name evidence="1" type="ORF">SAMN03080617_03776</name>
</gene>
<dbReference type="EMBL" id="FMXE01000036">
    <property type="protein sequence ID" value="SDA93706.1"/>
    <property type="molecule type" value="Genomic_DNA"/>
</dbReference>
<dbReference type="PANTHER" id="PTHR12994">
    <property type="entry name" value="SECERNIN"/>
    <property type="match status" value="1"/>
</dbReference>
<dbReference type="Proteomes" id="UP000198756">
    <property type="component" value="Unassembled WGS sequence"/>
</dbReference>
<dbReference type="STRING" id="279824.SAMN03080617_03776"/>
<proteinExistence type="predicted"/>
<name>A0A1G5ZGL7_9BACT</name>
<dbReference type="GO" id="GO:0006508">
    <property type="term" value="P:proteolysis"/>
    <property type="evidence" value="ECO:0007669"/>
    <property type="project" value="InterPro"/>
</dbReference>
<dbReference type="InterPro" id="IPR005322">
    <property type="entry name" value="Peptidase_C69"/>
</dbReference>
<dbReference type="PANTHER" id="PTHR12994:SF17">
    <property type="entry name" value="LD30995P"/>
    <property type="match status" value="1"/>
</dbReference>
<sequence>MCDTLVALPAKTKNGHLILGKNSDREPLEAQELIRFARRECEEKQVACTYISIPQVRETFEVVLSKPFQMWGAEMGVNEFGVVIGNEAVFTNVKFRKDELGLTGMDLLRLALERSTTAKAALPTIMDLLEEFGQNACGGYQNKDFYYHNSFLIADPDNAFILETAGKSWAYRKVENTGSISNGLTIGEDYLEVNWKNEPRNFQKLFAGKRENFREYFSDLLYTTAGKSKLRQACTLGFLEKKEKPGVLDFIQALRQHNVAYGEFESKKATTGSICMHATGFTNPSDTTGSMVAEVRKGQPSTVWLSGTSYPCLSLYLPIYFGKELDPKVFSPGANPDQSLWWQAKKIHQQILKNYKKLQSEYRMQLDEIQTKWIEEDFKLIQLGATEEELQLFSSLCLDQYMDLLRKYRT</sequence>
<organism evidence="1 2">
    <name type="scientific">Algoriphagus alkaliphilus</name>
    <dbReference type="NCBI Taxonomy" id="279824"/>
    <lineage>
        <taxon>Bacteria</taxon>
        <taxon>Pseudomonadati</taxon>
        <taxon>Bacteroidota</taxon>
        <taxon>Cytophagia</taxon>
        <taxon>Cytophagales</taxon>
        <taxon>Cyclobacteriaceae</taxon>
        <taxon>Algoriphagus</taxon>
    </lineage>
</organism>
<dbReference type="OrthoDB" id="1109933at2"/>
<dbReference type="RefSeq" id="WP_092733574.1">
    <property type="nucleotide sequence ID" value="NZ_FMXE01000036.1"/>
</dbReference>
<accession>A0A1G5ZGL7</accession>
<evidence type="ECO:0000313" key="2">
    <source>
        <dbReference type="Proteomes" id="UP000198756"/>
    </source>
</evidence>
<dbReference type="GO" id="GO:0016805">
    <property type="term" value="F:dipeptidase activity"/>
    <property type="evidence" value="ECO:0007669"/>
    <property type="project" value="InterPro"/>
</dbReference>
<dbReference type="AlphaFoldDB" id="A0A1G5ZGL7"/>
<evidence type="ECO:0000313" key="1">
    <source>
        <dbReference type="EMBL" id="SDA93706.1"/>
    </source>
</evidence>
<keyword evidence="2" id="KW-1185">Reference proteome</keyword>
<dbReference type="GO" id="GO:0070004">
    <property type="term" value="F:cysteine-type exopeptidase activity"/>
    <property type="evidence" value="ECO:0007669"/>
    <property type="project" value="InterPro"/>
</dbReference>